<dbReference type="InterPro" id="IPR013784">
    <property type="entry name" value="Carb-bd-like_fold"/>
</dbReference>
<gene>
    <name evidence="11" type="ORF">HNQ40_000208</name>
</gene>
<dbReference type="AlphaFoldDB" id="A0A7X0LJ23"/>
<dbReference type="InterPro" id="IPR049117">
    <property type="entry name" value="pulA_all-beta"/>
</dbReference>
<keyword evidence="2 9" id="KW-0732">Signal</keyword>
<dbReference type="GO" id="GO:0005975">
    <property type="term" value="P:carbohydrate metabolic process"/>
    <property type="evidence" value="ECO:0007669"/>
    <property type="project" value="InterPro"/>
</dbReference>
<dbReference type="EMBL" id="JACHGY010000001">
    <property type="protein sequence ID" value="MBB6428402.1"/>
    <property type="molecule type" value="Genomic_DNA"/>
</dbReference>
<dbReference type="SUPFAM" id="SSF49452">
    <property type="entry name" value="Starch-binding domain-like"/>
    <property type="match status" value="1"/>
</dbReference>
<dbReference type="Pfam" id="PF00128">
    <property type="entry name" value="Alpha-amylase"/>
    <property type="match status" value="1"/>
</dbReference>
<dbReference type="InterPro" id="IPR013783">
    <property type="entry name" value="Ig-like_fold"/>
</dbReference>
<dbReference type="EC" id="3.2.1.41" evidence="6"/>
<dbReference type="SUPFAM" id="SSF51445">
    <property type="entry name" value="(Trans)glycosidases"/>
    <property type="match status" value="1"/>
</dbReference>
<dbReference type="CDD" id="cd11341">
    <property type="entry name" value="AmyAc_Pullulanase_LD-like"/>
    <property type="match status" value="1"/>
</dbReference>
<proteinExistence type="inferred from homology"/>
<evidence type="ECO:0000313" key="11">
    <source>
        <dbReference type="EMBL" id="MBB6428402.1"/>
    </source>
</evidence>
<sequence>MPATPKRLSHLPRLLALLGTVVTATLSQAAPPAERLAERIKPADLDAQSVLILHYHRPDGDYDRWNAWVWTDSGEGKSYAFEQETDFGRVAIIPVDHHPDRYGFIVRRGNWVLKDIDRDRFVSPDKTNTKRRVTEVWVNSGDPEVYVDGQAIDLSPKLIAAFLDSPKQLALASTTPLKSRDLIEAVLQTEAGDIALGSIQRSKTPSPGSVAYTVRLKSEVDAASLNAPLTLAIPDYDPMTVYARAVLDDPSLAPLDVELGPVTNAEQTTFTTWSPVASSVDLLIYEDGIDSKPSQTLALERKSDHGVWQATVAGDLHNVPYQFRFTSYGQQRTVADIHCKAALPGSDFSVAVDLDRTNPEGWDTHQPPRLAQPTDEVIYEIHVRDFSMTDPNTPEHHKGKYLGLITPGVTEPGEESVTTGIAHLKELGVTAVHLLPIHDFGNDRHNYNWGYWTSLFNVPESDYSTTPDDPANTIRELKTAIKVLQDSDIRVILDVVYNHTSSSFEYSPFDQTIPNYFFRTNPDGSLRNDAGVGNSVADERLMVRKYIVDSLKYWVTEYKIDGVRFDLLGTHHPETVQNISDELYALRPDLTIYGEPWTGGGPIYFGKGAQRGMGVAVFNDHLRNAVRGDLDGTATGFATGPNGDTHAIRNGVAGAIDDFSDSPTESINYVSAHDNRTLWDKIEYTHPNASEEEKRAMHKLSLGIVLTSQGIPFLHGGVDMARTKGGHHNSYNQGDEVNAFGWDRKEQYRDVHEYVAGLIELRREHPALRLTTRAQVRNNLKFLKNTPEGVVAYTLNGQNVGDDWDKILIIYNGQPTAESVKLPPAAWRVVVDAHTAGTETLAEARGNQELPPYSMMVLHQ</sequence>
<dbReference type="Gene3D" id="2.60.40.1110">
    <property type="match status" value="1"/>
</dbReference>
<dbReference type="Proteomes" id="UP000541810">
    <property type="component" value="Unassembled WGS sequence"/>
</dbReference>
<dbReference type="InterPro" id="IPR005323">
    <property type="entry name" value="CBM41_pullulanase"/>
</dbReference>
<evidence type="ECO:0000256" key="6">
    <source>
        <dbReference type="ARBA" id="ARBA00024062"/>
    </source>
</evidence>
<evidence type="ECO:0000256" key="2">
    <source>
        <dbReference type="ARBA" id="ARBA00022729"/>
    </source>
</evidence>
<comment type="catalytic activity">
    <reaction evidence="5">
        <text>Hydrolysis of (1-&gt;6)-alpha-D-glucosidic linkages in pullulan, amylopectin and glycogen, and in the alpha- and beta-limit dextrins of amylopectin and glycogen.</text>
        <dbReference type="EC" id="3.2.1.41"/>
    </reaction>
</comment>
<dbReference type="GO" id="GO:0051060">
    <property type="term" value="F:pullulanase activity"/>
    <property type="evidence" value="ECO:0007669"/>
    <property type="project" value="UniProtKB-EC"/>
</dbReference>
<dbReference type="NCBIfam" id="TIGR02104">
    <property type="entry name" value="pulA_typeI"/>
    <property type="match status" value="1"/>
</dbReference>
<evidence type="ECO:0000256" key="5">
    <source>
        <dbReference type="ARBA" id="ARBA00023965"/>
    </source>
</evidence>
<dbReference type="PANTHER" id="PTHR43002">
    <property type="entry name" value="GLYCOGEN DEBRANCHING ENZYME"/>
    <property type="match status" value="1"/>
</dbReference>
<dbReference type="Gene3D" id="2.60.40.10">
    <property type="entry name" value="Immunoglobulins"/>
    <property type="match status" value="1"/>
</dbReference>
<dbReference type="CDD" id="cd02860">
    <property type="entry name" value="E_set_Pullulanase"/>
    <property type="match status" value="1"/>
</dbReference>
<name>A0A7X0LJ23_9BACT</name>
<dbReference type="SMART" id="SM00642">
    <property type="entry name" value="Aamy"/>
    <property type="match status" value="1"/>
</dbReference>
<dbReference type="Gene3D" id="3.20.20.80">
    <property type="entry name" value="Glycosidases"/>
    <property type="match status" value="1"/>
</dbReference>
<dbReference type="InterPro" id="IPR013780">
    <property type="entry name" value="Glyco_hydro_b"/>
</dbReference>
<dbReference type="GO" id="GO:0030246">
    <property type="term" value="F:carbohydrate binding"/>
    <property type="evidence" value="ECO:0007669"/>
    <property type="project" value="InterPro"/>
</dbReference>
<dbReference type="CDD" id="cd10315">
    <property type="entry name" value="CBM41_pullulanase"/>
    <property type="match status" value="1"/>
</dbReference>
<dbReference type="InterPro" id="IPR011840">
    <property type="entry name" value="PulA_typeI"/>
</dbReference>
<evidence type="ECO:0000256" key="4">
    <source>
        <dbReference type="ARBA" id="ARBA00023295"/>
    </source>
</evidence>
<dbReference type="Pfam" id="PF02922">
    <property type="entry name" value="CBM_48"/>
    <property type="match status" value="1"/>
</dbReference>
<evidence type="ECO:0000256" key="3">
    <source>
        <dbReference type="ARBA" id="ARBA00022801"/>
    </source>
</evidence>
<evidence type="ECO:0000256" key="8">
    <source>
        <dbReference type="ARBA" id="ARBA00031076"/>
    </source>
</evidence>
<evidence type="ECO:0000259" key="10">
    <source>
        <dbReference type="SMART" id="SM00642"/>
    </source>
</evidence>
<dbReference type="Pfam" id="PF21653">
    <property type="entry name" value="pulA_all-beta"/>
    <property type="match status" value="1"/>
</dbReference>
<comment type="caution">
    <text evidence="11">The sequence shown here is derived from an EMBL/GenBank/DDBJ whole genome shotgun (WGS) entry which is preliminary data.</text>
</comment>
<evidence type="ECO:0000313" key="12">
    <source>
        <dbReference type="Proteomes" id="UP000541810"/>
    </source>
</evidence>
<organism evidence="11 12">
    <name type="scientific">Algisphaera agarilytica</name>
    <dbReference type="NCBI Taxonomy" id="1385975"/>
    <lineage>
        <taxon>Bacteria</taxon>
        <taxon>Pseudomonadati</taxon>
        <taxon>Planctomycetota</taxon>
        <taxon>Phycisphaerae</taxon>
        <taxon>Phycisphaerales</taxon>
        <taxon>Phycisphaeraceae</taxon>
        <taxon>Algisphaera</taxon>
    </lineage>
</organism>
<dbReference type="SUPFAM" id="SSF81296">
    <property type="entry name" value="E set domains"/>
    <property type="match status" value="1"/>
</dbReference>
<feature type="chain" id="PRO_5031230680" description="pullulanase" evidence="9">
    <location>
        <begin position="30"/>
        <end position="860"/>
    </location>
</feature>
<dbReference type="InterPro" id="IPR004193">
    <property type="entry name" value="Glyco_hydro_13_N"/>
</dbReference>
<protein>
    <recommendedName>
        <fullName evidence="6">pullulanase</fullName>
        <ecNumber evidence="6">3.2.1.41</ecNumber>
    </recommendedName>
    <alternativeName>
        <fullName evidence="7">Alpha-dextrin endo-1,6-alpha-glucosidase</fullName>
    </alternativeName>
    <alternativeName>
        <fullName evidence="8">Pullulan 6-glucanohydrolase</fullName>
    </alternativeName>
</protein>
<dbReference type="Pfam" id="PF03714">
    <property type="entry name" value="PUD"/>
    <property type="match status" value="1"/>
</dbReference>
<evidence type="ECO:0000256" key="1">
    <source>
        <dbReference type="ARBA" id="ARBA00008061"/>
    </source>
</evidence>
<keyword evidence="3 11" id="KW-0378">Hydrolase</keyword>
<reference evidence="11 12" key="1">
    <citation type="submission" date="2020-08" db="EMBL/GenBank/DDBJ databases">
        <title>Genomic Encyclopedia of Type Strains, Phase IV (KMG-IV): sequencing the most valuable type-strain genomes for metagenomic binning, comparative biology and taxonomic classification.</title>
        <authorList>
            <person name="Goeker M."/>
        </authorList>
    </citation>
    <scope>NUCLEOTIDE SEQUENCE [LARGE SCALE GENOMIC DNA]</scope>
    <source>
        <strain evidence="11 12">DSM 103725</strain>
    </source>
</reference>
<feature type="domain" description="Glycosyl hydrolase family 13 catalytic" evidence="10">
    <location>
        <begin position="380"/>
        <end position="762"/>
    </location>
</feature>
<dbReference type="SUPFAM" id="SSF51011">
    <property type="entry name" value="Glycosyl hydrolase domain"/>
    <property type="match status" value="1"/>
</dbReference>
<keyword evidence="12" id="KW-1185">Reference proteome</keyword>
<dbReference type="InterPro" id="IPR014756">
    <property type="entry name" value="Ig_E-set"/>
</dbReference>
<keyword evidence="4 11" id="KW-0326">Glycosidase</keyword>
<evidence type="ECO:0000256" key="9">
    <source>
        <dbReference type="SAM" id="SignalP"/>
    </source>
</evidence>
<accession>A0A7X0LJ23</accession>
<feature type="signal peptide" evidence="9">
    <location>
        <begin position="1"/>
        <end position="29"/>
    </location>
</feature>
<dbReference type="Gene3D" id="2.60.40.1180">
    <property type="entry name" value="Golgi alpha-mannosidase II"/>
    <property type="match status" value="1"/>
</dbReference>
<dbReference type="InterPro" id="IPR017853">
    <property type="entry name" value="GH"/>
</dbReference>
<dbReference type="RefSeq" id="WP_184675509.1">
    <property type="nucleotide sequence ID" value="NZ_JACHGY010000001.1"/>
</dbReference>
<dbReference type="InterPro" id="IPR006047">
    <property type="entry name" value="GH13_cat_dom"/>
</dbReference>
<comment type="similarity">
    <text evidence="1">Belongs to the glycosyl hydrolase 13 family.</text>
</comment>
<evidence type="ECO:0000256" key="7">
    <source>
        <dbReference type="ARBA" id="ARBA00029618"/>
    </source>
</evidence>